<accession>A0A9D2DAA2</accession>
<comment type="caution">
    <text evidence="1">The sequence shown here is derived from an EMBL/GenBank/DDBJ whole genome shotgun (WGS) entry which is preliminary data.</text>
</comment>
<reference evidence="1" key="2">
    <citation type="submission" date="2021-04" db="EMBL/GenBank/DDBJ databases">
        <authorList>
            <person name="Gilroy R."/>
        </authorList>
    </citation>
    <scope>NUCLEOTIDE SEQUENCE</scope>
    <source>
        <strain evidence="1">ChiGjej1B1-13045</strain>
    </source>
</reference>
<dbReference type="Proteomes" id="UP000824017">
    <property type="component" value="Unassembled WGS sequence"/>
</dbReference>
<dbReference type="EMBL" id="DXCD01000122">
    <property type="protein sequence ID" value="HIZ13195.1"/>
    <property type="molecule type" value="Genomic_DNA"/>
</dbReference>
<dbReference type="AlphaFoldDB" id="A0A9D2DAA2"/>
<proteinExistence type="predicted"/>
<evidence type="ECO:0000313" key="2">
    <source>
        <dbReference type="Proteomes" id="UP000824017"/>
    </source>
</evidence>
<organism evidence="1 2">
    <name type="scientific">Candidatus Mediterraneibacter stercorigallinarum</name>
    <dbReference type="NCBI Taxonomy" id="2838686"/>
    <lineage>
        <taxon>Bacteria</taxon>
        <taxon>Bacillati</taxon>
        <taxon>Bacillota</taxon>
        <taxon>Clostridia</taxon>
        <taxon>Lachnospirales</taxon>
        <taxon>Lachnospiraceae</taxon>
        <taxon>Mediterraneibacter</taxon>
    </lineage>
</organism>
<reference evidence="1" key="1">
    <citation type="journal article" date="2021" name="PeerJ">
        <title>Extensive microbial diversity within the chicken gut microbiome revealed by metagenomics and culture.</title>
        <authorList>
            <person name="Gilroy R."/>
            <person name="Ravi A."/>
            <person name="Getino M."/>
            <person name="Pursley I."/>
            <person name="Horton D.L."/>
            <person name="Alikhan N.F."/>
            <person name="Baker D."/>
            <person name="Gharbi K."/>
            <person name="Hall N."/>
            <person name="Watson M."/>
            <person name="Adriaenssens E.M."/>
            <person name="Foster-Nyarko E."/>
            <person name="Jarju S."/>
            <person name="Secka A."/>
            <person name="Antonio M."/>
            <person name="Oren A."/>
            <person name="Chaudhuri R.R."/>
            <person name="La Ragione R."/>
            <person name="Hildebrand F."/>
            <person name="Pallen M.J."/>
        </authorList>
    </citation>
    <scope>NUCLEOTIDE SEQUENCE</scope>
    <source>
        <strain evidence="1">ChiGjej1B1-13045</strain>
    </source>
</reference>
<name>A0A9D2DAA2_9FIRM</name>
<sequence>MRQNSRKTTANMITMEEYLKKRQAIRKQEDTGRTDRSRGADALKLAEMLYV</sequence>
<protein>
    <submittedName>
        <fullName evidence="1">Uncharacterized protein</fullName>
    </submittedName>
</protein>
<evidence type="ECO:0000313" key="1">
    <source>
        <dbReference type="EMBL" id="HIZ13195.1"/>
    </source>
</evidence>
<gene>
    <name evidence="1" type="ORF">H9817_04655</name>
</gene>